<comment type="caution">
    <text evidence="2">The sequence shown here is derived from an EMBL/GenBank/DDBJ whole genome shotgun (WGS) entry which is preliminary data.</text>
</comment>
<organism evidence="2 3">
    <name type="scientific">Pleurodeles waltl</name>
    <name type="common">Iberian ribbed newt</name>
    <dbReference type="NCBI Taxonomy" id="8319"/>
    <lineage>
        <taxon>Eukaryota</taxon>
        <taxon>Metazoa</taxon>
        <taxon>Chordata</taxon>
        <taxon>Craniata</taxon>
        <taxon>Vertebrata</taxon>
        <taxon>Euteleostomi</taxon>
        <taxon>Amphibia</taxon>
        <taxon>Batrachia</taxon>
        <taxon>Caudata</taxon>
        <taxon>Salamandroidea</taxon>
        <taxon>Salamandridae</taxon>
        <taxon>Pleurodelinae</taxon>
        <taxon>Pleurodeles</taxon>
    </lineage>
</organism>
<dbReference type="AlphaFoldDB" id="A0AAV7L935"/>
<accession>A0AAV7L935</accession>
<protein>
    <submittedName>
        <fullName evidence="2">Uncharacterized protein</fullName>
    </submittedName>
</protein>
<evidence type="ECO:0000313" key="3">
    <source>
        <dbReference type="Proteomes" id="UP001066276"/>
    </source>
</evidence>
<feature type="compositionally biased region" description="Polar residues" evidence="1">
    <location>
        <begin position="7"/>
        <end position="28"/>
    </location>
</feature>
<reference evidence="2" key="1">
    <citation type="journal article" date="2022" name="bioRxiv">
        <title>Sequencing and chromosome-scale assembly of the giantPleurodeles waltlgenome.</title>
        <authorList>
            <person name="Brown T."/>
            <person name="Elewa A."/>
            <person name="Iarovenko S."/>
            <person name="Subramanian E."/>
            <person name="Araus A.J."/>
            <person name="Petzold A."/>
            <person name="Susuki M."/>
            <person name="Suzuki K.-i.T."/>
            <person name="Hayashi T."/>
            <person name="Toyoda A."/>
            <person name="Oliveira C."/>
            <person name="Osipova E."/>
            <person name="Leigh N.D."/>
            <person name="Simon A."/>
            <person name="Yun M.H."/>
        </authorList>
    </citation>
    <scope>NUCLEOTIDE SEQUENCE</scope>
    <source>
        <strain evidence="2">20211129_DDA</strain>
        <tissue evidence="2">Liver</tissue>
    </source>
</reference>
<proteinExistence type="predicted"/>
<feature type="non-terminal residue" evidence="2">
    <location>
        <position position="61"/>
    </location>
</feature>
<gene>
    <name evidence="2" type="ORF">NDU88_001224</name>
</gene>
<name>A0AAV7L935_PLEWA</name>
<evidence type="ECO:0000256" key="1">
    <source>
        <dbReference type="SAM" id="MobiDB-lite"/>
    </source>
</evidence>
<sequence length="61" mass="6837">LLRTKHQLLSMSRSFHTMPTETQGSSEPSARRSCEQSEELQQLSASLGETVHSFLVGARYN</sequence>
<evidence type="ECO:0000313" key="2">
    <source>
        <dbReference type="EMBL" id="KAJ1088065.1"/>
    </source>
</evidence>
<keyword evidence="3" id="KW-1185">Reference proteome</keyword>
<feature type="non-terminal residue" evidence="2">
    <location>
        <position position="1"/>
    </location>
</feature>
<dbReference type="Proteomes" id="UP001066276">
    <property type="component" value="Chromosome 11"/>
</dbReference>
<dbReference type="EMBL" id="JANPWB010000015">
    <property type="protein sequence ID" value="KAJ1088065.1"/>
    <property type="molecule type" value="Genomic_DNA"/>
</dbReference>
<feature type="region of interest" description="Disordered" evidence="1">
    <location>
        <begin position="1"/>
        <end position="42"/>
    </location>
</feature>